<evidence type="ECO:0000313" key="3">
    <source>
        <dbReference type="Proteomes" id="UP001500713"/>
    </source>
</evidence>
<dbReference type="Proteomes" id="UP001500713">
    <property type="component" value="Unassembled WGS sequence"/>
</dbReference>
<feature type="signal peptide" evidence="1">
    <location>
        <begin position="1"/>
        <end position="34"/>
    </location>
</feature>
<gene>
    <name evidence="2" type="ORF">GCM10009096_07270</name>
</gene>
<dbReference type="RefSeq" id="WP_229953761.1">
    <property type="nucleotide sequence ID" value="NZ_BAAAEM010000002.1"/>
</dbReference>
<keyword evidence="3" id="KW-1185">Reference proteome</keyword>
<evidence type="ECO:0000256" key="1">
    <source>
        <dbReference type="SAM" id="SignalP"/>
    </source>
</evidence>
<reference evidence="2 3" key="1">
    <citation type="journal article" date="2019" name="Int. J. Syst. Evol. Microbiol.">
        <title>The Global Catalogue of Microorganisms (GCM) 10K type strain sequencing project: providing services to taxonomists for standard genome sequencing and annotation.</title>
        <authorList>
            <consortium name="The Broad Institute Genomics Platform"/>
            <consortium name="The Broad Institute Genome Sequencing Center for Infectious Disease"/>
            <person name="Wu L."/>
            <person name="Ma J."/>
        </authorList>
    </citation>
    <scope>NUCLEOTIDE SEQUENCE [LARGE SCALE GENOMIC DNA]</scope>
    <source>
        <strain evidence="2 3">JCM 14162</strain>
    </source>
</reference>
<organism evidence="2 3">
    <name type="scientific">Parasphingorhabdus litoris</name>
    <dbReference type="NCBI Taxonomy" id="394733"/>
    <lineage>
        <taxon>Bacteria</taxon>
        <taxon>Pseudomonadati</taxon>
        <taxon>Pseudomonadota</taxon>
        <taxon>Alphaproteobacteria</taxon>
        <taxon>Sphingomonadales</taxon>
        <taxon>Sphingomonadaceae</taxon>
        <taxon>Parasphingorhabdus</taxon>
    </lineage>
</organism>
<proteinExistence type="predicted"/>
<dbReference type="EMBL" id="BAAAEM010000002">
    <property type="protein sequence ID" value="GAA0468900.1"/>
    <property type="molecule type" value="Genomic_DNA"/>
</dbReference>
<evidence type="ECO:0000313" key="2">
    <source>
        <dbReference type="EMBL" id="GAA0468900.1"/>
    </source>
</evidence>
<accession>A0ABN1A6V9</accession>
<keyword evidence="1" id="KW-0732">Signal</keyword>
<feature type="chain" id="PRO_5045429347" evidence="1">
    <location>
        <begin position="35"/>
        <end position="300"/>
    </location>
</feature>
<protein>
    <submittedName>
        <fullName evidence="2">Uncharacterized protein</fullName>
    </submittedName>
</protein>
<comment type="caution">
    <text evidence="2">The sequence shown here is derived from an EMBL/GenBank/DDBJ whole genome shotgun (WGS) entry which is preliminary data.</text>
</comment>
<name>A0ABN1A6V9_9SPHN</name>
<sequence length="300" mass="33422">MAKPTNLSIAKSLTTLAGLLLGILLLPFAANAKAADNEIQNASFLNEIGGSTSIKKLGRGSHAVKAYIKRELPRVVGYRILKDKNKDPLNSATTARFAFERQCLAQGGYLEPQDSANNIEATEHFSKVVDGDGYTGVWKYHILTAVCSEDDENVIGGMGAIITDLTPLRRKHANHPLMIIGLMKEPNITTVFALDKSMFIPIAKRKRWDIERAEMMEKRRLATEAYDKEVRLERMARRKKFQSEIKLGTQTNCGMVIDMRGPLVEVQLPANISFDGQRRFWVAKAELSDDPPARNCSFGQ</sequence>